<dbReference type="GO" id="GO:0050418">
    <property type="term" value="F:hydroxylamine reductase activity"/>
    <property type="evidence" value="ECO:0007669"/>
    <property type="project" value="TreeGrafter"/>
</dbReference>
<accession>A0A0F9CFC1</accession>
<evidence type="ECO:0000256" key="3">
    <source>
        <dbReference type="ARBA" id="ARBA00023002"/>
    </source>
</evidence>
<dbReference type="InterPro" id="IPR011254">
    <property type="entry name" value="Prismane-like_sf"/>
</dbReference>
<evidence type="ECO:0000313" key="6">
    <source>
        <dbReference type="EMBL" id="KKL47784.1"/>
    </source>
</evidence>
<dbReference type="FunFam" id="3.40.50.2030:FF:000002">
    <property type="entry name" value="Hydroxylamine reductase"/>
    <property type="match status" value="1"/>
</dbReference>
<dbReference type="Pfam" id="PF03063">
    <property type="entry name" value="Prismane"/>
    <property type="match status" value="1"/>
</dbReference>
<organism evidence="6">
    <name type="scientific">marine sediment metagenome</name>
    <dbReference type="NCBI Taxonomy" id="412755"/>
    <lineage>
        <taxon>unclassified sequences</taxon>
        <taxon>metagenomes</taxon>
        <taxon>ecological metagenomes</taxon>
    </lineage>
</organism>
<evidence type="ECO:0000256" key="2">
    <source>
        <dbReference type="ARBA" id="ARBA00022723"/>
    </source>
</evidence>
<dbReference type="InterPro" id="IPR010048">
    <property type="entry name" value="Hydroxylam_reduct"/>
</dbReference>
<dbReference type="AlphaFoldDB" id="A0A0F9CFC1"/>
<protein>
    <recommendedName>
        <fullName evidence="7">Hydroxylamine reductase</fullName>
    </recommendedName>
</protein>
<keyword evidence="2" id="KW-0479">Metal-binding</keyword>
<dbReference type="GO" id="GO:0004601">
    <property type="term" value="F:peroxidase activity"/>
    <property type="evidence" value="ECO:0007669"/>
    <property type="project" value="TreeGrafter"/>
</dbReference>
<dbReference type="GO" id="GO:0005737">
    <property type="term" value="C:cytoplasm"/>
    <property type="evidence" value="ECO:0007669"/>
    <property type="project" value="InterPro"/>
</dbReference>
<reference evidence="6" key="1">
    <citation type="journal article" date="2015" name="Nature">
        <title>Complex archaea that bridge the gap between prokaryotes and eukaryotes.</title>
        <authorList>
            <person name="Spang A."/>
            <person name="Saw J.H."/>
            <person name="Jorgensen S.L."/>
            <person name="Zaremba-Niedzwiedzka K."/>
            <person name="Martijn J."/>
            <person name="Lind A.E."/>
            <person name="van Eijk R."/>
            <person name="Schleper C."/>
            <person name="Guy L."/>
            <person name="Ettema T.J."/>
        </authorList>
    </citation>
    <scope>NUCLEOTIDE SEQUENCE</scope>
</reference>
<evidence type="ECO:0000256" key="5">
    <source>
        <dbReference type="ARBA" id="ARBA00023014"/>
    </source>
</evidence>
<proteinExistence type="predicted"/>
<keyword evidence="5" id="KW-0411">Iron-sulfur</keyword>
<dbReference type="NCBIfam" id="TIGR01703">
    <property type="entry name" value="hybrid_clust"/>
    <property type="match status" value="1"/>
</dbReference>
<dbReference type="Gene3D" id="1.20.1270.20">
    <property type="match status" value="2"/>
</dbReference>
<evidence type="ECO:0000256" key="4">
    <source>
        <dbReference type="ARBA" id="ARBA00023004"/>
    </source>
</evidence>
<comment type="caution">
    <text evidence="6">The sequence shown here is derived from an EMBL/GenBank/DDBJ whole genome shotgun (WGS) entry which is preliminary data.</text>
</comment>
<keyword evidence="3" id="KW-0560">Oxidoreductase</keyword>
<gene>
    <name evidence="6" type="ORF">LCGC14_2332090</name>
</gene>
<dbReference type="GO" id="GO:0046872">
    <property type="term" value="F:metal ion binding"/>
    <property type="evidence" value="ECO:0007669"/>
    <property type="project" value="UniProtKB-KW"/>
</dbReference>
<dbReference type="GO" id="GO:0042542">
    <property type="term" value="P:response to hydrogen peroxide"/>
    <property type="evidence" value="ECO:0007669"/>
    <property type="project" value="TreeGrafter"/>
</dbReference>
<dbReference type="EMBL" id="LAZR01033547">
    <property type="protein sequence ID" value="KKL47784.1"/>
    <property type="molecule type" value="Genomic_DNA"/>
</dbReference>
<evidence type="ECO:0000256" key="1">
    <source>
        <dbReference type="ARBA" id="ARBA00022490"/>
    </source>
</evidence>
<name>A0A0F9CFC1_9ZZZZ</name>
<dbReference type="PANTHER" id="PTHR30109:SF0">
    <property type="entry name" value="HYDROXYLAMINE REDUCTASE"/>
    <property type="match status" value="1"/>
</dbReference>
<sequence length="404" mass="45744">MFCYQCEQTKDAIACKGPTGVCGKEERVADLQDVLVYLTKGISMYAHRAALLNERDEDIDLFVIEALFATVTNVDFDKDRFLTLIKKAFDVKEKAKDLYKRACEKHLTQVETLYGPALEEEITGLDNLLKFSKEVSFEKEKEKFGDDVSGLLDLILFGLKGAASYLDHAYVLGKKDKKLFAEFHKILDFLTKEKFSQDELLKEALEVGEINLRVMKLLDEAHTSSFDNPIPTKVRITPKKGKAILVSGHDLKDLEELLKQTEGLGINIYTHGEMLPAHGYPKLKKYPHLAGNYGGAWQLQKWEFESFPGPILMTTNCIMEPKDSYKDRIFTKGLVGWAGVKHIEANDFKELIEKAKKEKGFEEDEREKFITVGFGHNTVISLADTIIDKVKSGKIKHFFLIGGC</sequence>
<dbReference type="Gene3D" id="3.40.50.2030">
    <property type="match status" value="1"/>
</dbReference>
<keyword evidence="1" id="KW-0963">Cytoplasm</keyword>
<keyword evidence="4" id="KW-0408">Iron</keyword>
<dbReference type="InterPro" id="IPR016099">
    <property type="entry name" value="Prismane-like_a/b-sand"/>
</dbReference>
<dbReference type="InterPro" id="IPR016100">
    <property type="entry name" value="Prismane_a-bundle"/>
</dbReference>
<dbReference type="NCBIfam" id="NF003658">
    <property type="entry name" value="PRK05290.1"/>
    <property type="match status" value="1"/>
</dbReference>
<evidence type="ECO:0008006" key="7">
    <source>
        <dbReference type="Google" id="ProtNLM"/>
    </source>
</evidence>
<dbReference type="InterPro" id="IPR004137">
    <property type="entry name" value="HCP/CODH"/>
</dbReference>
<feature type="non-terminal residue" evidence="6">
    <location>
        <position position="404"/>
    </location>
</feature>
<dbReference type="GO" id="GO:0051536">
    <property type="term" value="F:iron-sulfur cluster binding"/>
    <property type="evidence" value="ECO:0007669"/>
    <property type="project" value="UniProtKB-KW"/>
</dbReference>
<dbReference type="PANTHER" id="PTHR30109">
    <property type="entry name" value="HYDROXYLAMINE REDUCTASE"/>
    <property type="match status" value="1"/>
</dbReference>
<dbReference type="SUPFAM" id="SSF56821">
    <property type="entry name" value="Prismane protein-like"/>
    <property type="match status" value="1"/>
</dbReference>